<dbReference type="EMBL" id="SOIP01000258">
    <property type="protein sequence ID" value="TET81248.1"/>
    <property type="molecule type" value="Genomic_DNA"/>
</dbReference>
<protein>
    <submittedName>
        <fullName evidence="1">Uncharacterized protein</fullName>
    </submittedName>
</protein>
<evidence type="ECO:0000313" key="2">
    <source>
        <dbReference type="Proteomes" id="UP000315534"/>
    </source>
</evidence>
<proteinExistence type="predicted"/>
<organism evidence="1 2">
    <name type="scientific">candidate division TA06 bacterium</name>
    <dbReference type="NCBI Taxonomy" id="2250710"/>
    <lineage>
        <taxon>Bacteria</taxon>
        <taxon>Bacteria division TA06</taxon>
    </lineage>
</organism>
<reference evidence="1 2" key="1">
    <citation type="submission" date="2019-03" db="EMBL/GenBank/DDBJ databases">
        <title>Metabolic potential of uncultured bacteria and archaea associated with petroleum seepage in deep-sea sediments.</title>
        <authorList>
            <person name="Dong X."/>
            <person name="Hubert C."/>
        </authorList>
    </citation>
    <scope>NUCLEOTIDE SEQUENCE [LARGE SCALE GENOMIC DNA]</scope>
    <source>
        <strain evidence="1">E29_bin36</strain>
    </source>
</reference>
<name>A0A523XPM4_UNCT6</name>
<gene>
    <name evidence="1" type="ORF">E3J38_04215</name>
</gene>
<accession>A0A523XPM4</accession>
<dbReference type="Proteomes" id="UP000315534">
    <property type="component" value="Unassembled WGS sequence"/>
</dbReference>
<sequence>MCSLYKNARGKTIKGYKIVAKKKGVKGYFSLAMGFKYLENKDIPKVKEQKRLTGWFAPTLLEDYNGGHSRLMEGRTAIFLGRVVAFETARAYKYEVAKGIKVAVVAAEVSKAVMTGRYRDGDVAAGRRIKFGKETRERR</sequence>
<dbReference type="AlphaFoldDB" id="A0A523XPM4"/>
<comment type="caution">
    <text evidence="1">The sequence shown here is derived from an EMBL/GenBank/DDBJ whole genome shotgun (WGS) entry which is preliminary data.</text>
</comment>
<evidence type="ECO:0000313" key="1">
    <source>
        <dbReference type="EMBL" id="TET81248.1"/>
    </source>
</evidence>